<protein>
    <submittedName>
        <fullName evidence="1">Uncharacterized protein</fullName>
    </submittedName>
</protein>
<reference evidence="1 2" key="1">
    <citation type="submission" date="2013-06" db="EMBL/GenBank/DDBJ databases">
        <authorList>
            <person name="Weinstock G."/>
            <person name="Sodergren E."/>
            <person name="Lobos E.A."/>
            <person name="Fulton L."/>
            <person name="Fulton R."/>
            <person name="Courtney L."/>
            <person name="Fronick C."/>
            <person name="O'Laughlin M."/>
            <person name="Godfrey J."/>
            <person name="Wilson R.M."/>
            <person name="Miner T."/>
            <person name="Farmer C."/>
            <person name="Delehaunty K."/>
            <person name="Cordes M."/>
            <person name="Minx P."/>
            <person name="Tomlinson C."/>
            <person name="Chen J."/>
            <person name="Wollam A."/>
            <person name="Pepin K.H."/>
            <person name="Bhonagiri V."/>
            <person name="Zhang X."/>
            <person name="Warren W."/>
            <person name="Mitreva M."/>
            <person name="Mardis E.R."/>
            <person name="Wilson R.K."/>
        </authorList>
    </citation>
    <scope>NUCLEOTIDE SEQUENCE [LARGE SCALE GENOMIC DNA]</scope>
    <source>
        <strain evidence="1 2">RP2S-4</strain>
    </source>
</reference>
<dbReference type="AlphaFoldDB" id="A0ABC9TI39"/>
<sequence>MRAGENLLKEFIKSKHLKEQDFIILTKVVEGKCFYVAVHKSKELLFICFKDNVVTEMDTITKKIETLYLVEQEKMGA</sequence>
<dbReference type="RefSeq" id="WP_016627684.1">
    <property type="nucleotide sequence ID" value="NZ_KE351856.1"/>
</dbReference>
<evidence type="ECO:0000313" key="2">
    <source>
        <dbReference type="Proteomes" id="UP000015750"/>
    </source>
</evidence>
<dbReference type="EMBL" id="ATIR01000103">
    <property type="protein sequence ID" value="EPI04836.1"/>
    <property type="molecule type" value="Genomic_DNA"/>
</dbReference>
<organism evidence="1 2">
    <name type="scientific">Enterococcus faecalis RP2S-4</name>
    <dbReference type="NCBI Taxonomy" id="1244145"/>
    <lineage>
        <taxon>Bacteria</taxon>
        <taxon>Bacillati</taxon>
        <taxon>Bacillota</taxon>
        <taxon>Bacilli</taxon>
        <taxon>Lactobacillales</taxon>
        <taxon>Enterococcaceae</taxon>
        <taxon>Enterococcus</taxon>
    </lineage>
</organism>
<gene>
    <name evidence="1" type="ORF">D358_02770</name>
</gene>
<proteinExistence type="predicted"/>
<evidence type="ECO:0000313" key="1">
    <source>
        <dbReference type="EMBL" id="EPI04836.1"/>
    </source>
</evidence>
<name>A0ABC9TI39_ENTFL</name>
<dbReference type="Proteomes" id="UP000015750">
    <property type="component" value="Unassembled WGS sequence"/>
</dbReference>
<comment type="caution">
    <text evidence="1">The sequence shown here is derived from an EMBL/GenBank/DDBJ whole genome shotgun (WGS) entry which is preliminary data.</text>
</comment>
<accession>A0ABC9TI39</accession>